<reference evidence="7" key="1">
    <citation type="journal article" date="2018" name="Front. Microbiol.">
        <title>Genome-Based Analysis Reveals the Taxonomy and Diversity of the Family Idiomarinaceae.</title>
        <authorList>
            <person name="Liu Y."/>
            <person name="Lai Q."/>
            <person name="Shao Z."/>
        </authorList>
    </citation>
    <scope>NUCLEOTIDE SEQUENCE [LARGE SCALE GENOMIC DNA]</scope>
    <source>
        <strain evidence="7">PO-M2</strain>
    </source>
</reference>
<dbReference type="InterPro" id="IPR012675">
    <property type="entry name" value="Beta-grasp_dom_sf"/>
</dbReference>
<keyword evidence="7" id="KW-1185">Reference proteome</keyword>
<dbReference type="InterPro" id="IPR010038">
    <property type="entry name" value="MoaD_arc-typ"/>
</dbReference>
<dbReference type="GO" id="GO:1990133">
    <property type="term" value="C:molybdopterin adenylyltransferase complex"/>
    <property type="evidence" value="ECO:0007669"/>
    <property type="project" value="TreeGrafter"/>
</dbReference>
<name>A0A432XXL5_9GAMM</name>
<dbReference type="RefSeq" id="WP_126772956.1">
    <property type="nucleotide sequence ID" value="NZ_PIPX01000002.1"/>
</dbReference>
<dbReference type="SUPFAM" id="SSF54285">
    <property type="entry name" value="MoaD/ThiS"/>
    <property type="match status" value="1"/>
</dbReference>
<evidence type="ECO:0000256" key="2">
    <source>
        <dbReference type="ARBA" id="ARBA00022741"/>
    </source>
</evidence>
<protein>
    <recommendedName>
        <fullName evidence="5">Molybdopterin synthase sulfur carrier subunit</fullName>
    </recommendedName>
</protein>
<dbReference type="InterPro" id="IPR003749">
    <property type="entry name" value="ThiS/MoaD-like"/>
</dbReference>
<dbReference type="AlphaFoldDB" id="A0A432XXL5"/>
<gene>
    <name evidence="6" type="ORF">CWI70_09285</name>
</gene>
<accession>A0A432XXL5</accession>
<dbReference type="PANTHER" id="PTHR33359:SF1">
    <property type="entry name" value="MOLYBDOPTERIN SYNTHASE SULFUR CARRIER SUBUNIT"/>
    <property type="match status" value="1"/>
</dbReference>
<dbReference type="EMBL" id="PIPX01000002">
    <property type="protein sequence ID" value="RUO53374.1"/>
    <property type="molecule type" value="Genomic_DNA"/>
</dbReference>
<dbReference type="FunFam" id="3.10.20.30:FF:000010">
    <property type="entry name" value="Molybdopterin synthase sulfur carrier subunit"/>
    <property type="match status" value="1"/>
</dbReference>
<evidence type="ECO:0000256" key="5">
    <source>
        <dbReference type="ARBA" id="ARBA00024247"/>
    </source>
</evidence>
<dbReference type="Pfam" id="PF02597">
    <property type="entry name" value="ThiS"/>
    <property type="match status" value="1"/>
</dbReference>
<dbReference type="GO" id="GO:0000166">
    <property type="term" value="F:nucleotide binding"/>
    <property type="evidence" value="ECO:0007669"/>
    <property type="project" value="UniProtKB-KW"/>
</dbReference>
<dbReference type="InterPro" id="IPR044672">
    <property type="entry name" value="MOCS2A"/>
</dbReference>
<dbReference type="CDD" id="cd00754">
    <property type="entry name" value="Ubl_MoaD"/>
    <property type="match status" value="1"/>
</dbReference>
<proteinExistence type="inferred from homology"/>
<dbReference type="NCBIfam" id="TIGR01687">
    <property type="entry name" value="moaD_arch"/>
    <property type="match status" value="1"/>
</dbReference>
<comment type="pathway">
    <text evidence="1">Cofactor biosynthesis; molybdopterin biosynthesis.</text>
</comment>
<comment type="similarity">
    <text evidence="4">Belongs to the MoaD family.</text>
</comment>
<sequence>MVKVKFFALLRERLNCNEIDVDLPAGATVNQLREKLALLHPDWTRELYDQELLCAKNYTFVDWSEPLADGDEVALFPPVTGG</sequence>
<keyword evidence="3" id="KW-0501">Molybdenum cofactor biosynthesis</keyword>
<dbReference type="Gene3D" id="3.10.20.30">
    <property type="match status" value="1"/>
</dbReference>
<keyword evidence="2" id="KW-0547">Nucleotide-binding</keyword>
<dbReference type="PANTHER" id="PTHR33359">
    <property type="entry name" value="MOLYBDOPTERIN SYNTHASE SULFUR CARRIER SUBUNIT"/>
    <property type="match status" value="1"/>
</dbReference>
<comment type="caution">
    <text evidence="6">The sequence shown here is derived from an EMBL/GenBank/DDBJ whole genome shotgun (WGS) entry which is preliminary data.</text>
</comment>
<organism evidence="6 7">
    <name type="scientific">Pseudidiomarina homiensis</name>
    <dbReference type="NCBI Taxonomy" id="364198"/>
    <lineage>
        <taxon>Bacteria</taxon>
        <taxon>Pseudomonadati</taxon>
        <taxon>Pseudomonadota</taxon>
        <taxon>Gammaproteobacteria</taxon>
        <taxon>Alteromonadales</taxon>
        <taxon>Idiomarinaceae</taxon>
        <taxon>Pseudidiomarina</taxon>
    </lineage>
</organism>
<evidence type="ECO:0000256" key="4">
    <source>
        <dbReference type="ARBA" id="ARBA00024200"/>
    </source>
</evidence>
<dbReference type="Proteomes" id="UP000287649">
    <property type="component" value="Unassembled WGS sequence"/>
</dbReference>
<evidence type="ECO:0000256" key="1">
    <source>
        <dbReference type="ARBA" id="ARBA00005046"/>
    </source>
</evidence>
<dbReference type="GO" id="GO:0006777">
    <property type="term" value="P:Mo-molybdopterin cofactor biosynthetic process"/>
    <property type="evidence" value="ECO:0007669"/>
    <property type="project" value="UniProtKB-KW"/>
</dbReference>
<dbReference type="InterPro" id="IPR016155">
    <property type="entry name" value="Mopterin_synth/thiamin_S_b"/>
</dbReference>
<evidence type="ECO:0000313" key="6">
    <source>
        <dbReference type="EMBL" id="RUO53374.1"/>
    </source>
</evidence>
<evidence type="ECO:0000313" key="7">
    <source>
        <dbReference type="Proteomes" id="UP000287649"/>
    </source>
</evidence>
<evidence type="ECO:0000256" key="3">
    <source>
        <dbReference type="ARBA" id="ARBA00023150"/>
    </source>
</evidence>
<dbReference type="OrthoDB" id="9801945at2"/>